<dbReference type="RefSeq" id="WP_184179835.1">
    <property type="nucleotide sequence ID" value="NZ_JACHGF010000019.1"/>
</dbReference>
<gene>
    <name evidence="2" type="ORF">HNQ92_005679</name>
</gene>
<protein>
    <submittedName>
        <fullName evidence="2">Uncharacterized protein</fullName>
    </submittedName>
</protein>
<keyword evidence="1" id="KW-0812">Transmembrane</keyword>
<organism evidence="2 3">
    <name type="scientific">Rhabdobacter roseus</name>
    <dbReference type="NCBI Taxonomy" id="1655419"/>
    <lineage>
        <taxon>Bacteria</taxon>
        <taxon>Pseudomonadati</taxon>
        <taxon>Bacteroidota</taxon>
        <taxon>Cytophagia</taxon>
        <taxon>Cytophagales</taxon>
        <taxon>Cytophagaceae</taxon>
        <taxon>Rhabdobacter</taxon>
    </lineage>
</organism>
<dbReference type="Pfam" id="PF22285">
    <property type="entry name" value="DUF6962"/>
    <property type="match status" value="1"/>
</dbReference>
<feature type="transmembrane region" description="Helical" evidence="1">
    <location>
        <begin position="93"/>
        <end position="114"/>
    </location>
</feature>
<dbReference type="InterPro" id="IPR054235">
    <property type="entry name" value="DUF6962"/>
</dbReference>
<name>A0A840TX53_9BACT</name>
<comment type="caution">
    <text evidence="2">The sequence shown here is derived from an EMBL/GenBank/DDBJ whole genome shotgun (WGS) entry which is preliminary data.</text>
</comment>
<proteinExistence type="predicted"/>
<feature type="transmembrane region" description="Helical" evidence="1">
    <location>
        <begin position="6"/>
        <end position="23"/>
    </location>
</feature>
<feature type="transmembrane region" description="Helical" evidence="1">
    <location>
        <begin position="32"/>
        <end position="55"/>
    </location>
</feature>
<dbReference type="EMBL" id="JACHGF010000019">
    <property type="protein sequence ID" value="MBB5287515.1"/>
    <property type="molecule type" value="Genomic_DNA"/>
</dbReference>
<evidence type="ECO:0000256" key="1">
    <source>
        <dbReference type="SAM" id="Phobius"/>
    </source>
</evidence>
<feature type="transmembrane region" description="Helical" evidence="1">
    <location>
        <begin position="145"/>
        <end position="163"/>
    </location>
</feature>
<accession>A0A840TX53</accession>
<keyword evidence="1" id="KW-0472">Membrane</keyword>
<keyword evidence="1" id="KW-1133">Transmembrane helix</keyword>
<evidence type="ECO:0000313" key="2">
    <source>
        <dbReference type="EMBL" id="MBB5287515.1"/>
    </source>
</evidence>
<evidence type="ECO:0000313" key="3">
    <source>
        <dbReference type="Proteomes" id="UP000557307"/>
    </source>
</evidence>
<reference evidence="2 3" key="1">
    <citation type="submission" date="2020-08" db="EMBL/GenBank/DDBJ databases">
        <title>Genomic Encyclopedia of Type Strains, Phase IV (KMG-IV): sequencing the most valuable type-strain genomes for metagenomic binning, comparative biology and taxonomic classification.</title>
        <authorList>
            <person name="Goeker M."/>
        </authorList>
    </citation>
    <scope>NUCLEOTIDE SEQUENCE [LARGE SCALE GENOMIC DNA]</scope>
    <source>
        <strain evidence="2 3">DSM 105074</strain>
    </source>
</reference>
<sequence>MIAHVFSDLVLCVTALAVFLVYFQKQPIYNRLLWGIFMMSISLTALAGVFLFAGWDELAYVRESLQRLELTLGAVCMVVASWALINRRDTGRLAFWGTIGVGAGIFLGLAWYGLGVMVQIIQPLCLVITLLIACLGLARRQKSALWVVFSMTLLALAAKSKSIPLPIHPIDVNHYLIALSTFCAGKAAQFEYSILFK</sequence>
<feature type="transmembrane region" description="Helical" evidence="1">
    <location>
        <begin position="120"/>
        <end position="138"/>
    </location>
</feature>
<feature type="transmembrane region" description="Helical" evidence="1">
    <location>
        <begin position="67"/>
        <end position="86"/>
    </location>
</feature>
<dbReference type="Proteomes" id="UP000557307">
    <property type="component" value="Unassembled WGS sequence"/>
</dbReference>
<keyword evidence="3" id="KW-1185">Reference proteome</keyword>
<dbReference type="AlphaFoldDB" id="A0A840TX53"/>